<keyword evidence="2" id="KW-1185">Reference proteome</keyword>
<name>A0ACC1QHD0_9HYPO</name>
<evidence type="ECO:0000313" key="1">
    <source>
        <dbReference type="EMBL" id="KAJ3477004.1"/>
    </source>
</evidence>
<comment type="caution">
    <text evidence="1">The sequence shown here is derived from an EMBL/GenBank/DDBJ whole genome shotgun (WGS) entry which is preliminary data.</text>
</comment>
<dbReference type="EMBL" id="JANAKD010001714">
    <property type="protein sequence ID" value="KAJ3477004.1"/>
    <property type="molecule type" value="Genomic_DNA"/>
</dbReference>
<protein>
    <submittedName>
        <fullName evidence="1">Uncharacterized protein</fullName>
    </submittedName>
</protein>
<evidence type="ECO:0000313" key="2">
    <source>
        <dbReference type="Proteomes" id="UP001148737"/>
    </source>
</evidence>
<organism evidence="1 2">
    <name type="scientific">Lecanicillium saksenae</name>
    <dbReference type="NCBI Taxonomy" id="468837"/>
    <lineage>
        <taxon>Eukaryota</taxon>
        <taxon>Fungi</taxon>
        <taxon>Dikarya</taxon>
        <taxon>Ascomycota</taxon>
        <taxon>Pezizomycotina</taxon>
        <taxon>Sordariomycetes</taxon>
        <taxon>Hypocreomycetidae</taxon>
        <taxon>Hypocreales</taxon>
        <taxon>Cordycipitaceae</taxon>
        <taxon>Lecanicillium</taxon>
    </lineage>
</organism>
<accession>A0ACC1QHD0</accession>
<sequence length="156" mass="17031">MASRALLSTTRLHAIKQGRPILQSAIAALHHHHHQFTRFTSSYSAQFIPRIHSHQKPHQKRTKATLSGMSSTNDFAKALKALHKPGQPLIVSNVWDAPSLNTVASLNDGDATKPVKAFATASWALANARGLNDEDLSADQNLEALRELAPLAAKQY</sequence>
<proteinExistence type="predicted"/>
<gene>
    <name evidence="1" type="ORF">NLG97_g8958</name>
</gene>
<reference evidence="1" key="1">
    <citation type="submission" date="2022-07" db="EMBL/GenBank/DDBJ databases">
        <title>Genome Sequence of Lecanicillium saksenae.</title>
        <authorList>
            <person name="Buettner E."/>
        </authorList>
    </citation>
    <scope>NUCLEOTIDE SEQUENCE</scope>
    <source>
        <strain evidence="1">VT-O1</strain>
    </source>
</reference>
<dbReference type="Proteomes" id="UP001148737">
    <property type="component" value="Unassembled WGS sequence"/>
</dbReference>